<dbReference type="AlphaFoldDB" id="A0A4S8YTG0"/>
<dbReference type="GO" id="GO:0005576">
    <property type="term" value="C:extracellular region"/>
    <property type="evidence" value="ECO:0007669"/>
    <property type="project" value="InterPro"/>
</dbReference>
<sequence>MPFHWPINRGNVTQRVGLSAAGKDGDADARRDPSVARRSELEALRGLSSRVETIHLKVWLSSGTPVKVAEKYESHEQSVKMRFNLPTVLLANLALSSAAAIPKPVVQERGLLGSLLQTLGCLTGQNAKSADAGHASWIGNDGDYVTEFSNESGEDLVLVMWGPVGSWVNVQAPLITYEITNGSSVNVSTATGTSGGWAALYEDTKMVNGQVSNTWGEFTYNGQYSTVDVSRLVNMNGRNMSISGAECVSDMEQCVFTCDSGDSCEFGYTLENCSSQKGAESGMYAGAASGGCLVGQDNTFIKTVFS</sequence>
<accession>A0A4S8YTG0</accession>
<proteinExistence type="predicted"/>
<evidence type="ECO:0000313" key="1">
    <source>
        <dbReference type="EMBL" id="THW54817.1"/>
    </source>
</evidence>
<dbReference type="InterPro" id="IPR038903">
    <property type="entry name" value="Allergen_Asp_f_4"/>
</dbReference>
<dbReference type="GO" id="GO:0019863">
    <property type="term" value="F:IgE binding"/>
    <property type="evidence" value="ECO:0007669"/>
    <property type="project" value="InterPro"/>
</dbReference>
<organism evidence="1 2">
    <name type="scientific">Aureobasidium pullulans</name>
    <name type="common">Black yeast</name>
    <name type="synonym">Pullularia pullulans</name>
    <dbReference type="NCBI Taxonomy" id="5580"/>
    <lineage>
        <taxon>Eukaryota</taxon>
        <taxon>Fungi</taxon>
        <taxon>Dikarya</taxon>
        <taxon>Ascomycota</taxon>
        <taxon>Pezizomycotina</taxon>
        <taxon>Dothideomycetes</taxon>
        <taxon>Dothideomycetidae</taxon>
        <taxon>Dothideales</taxon>
        <taxon>Saccotheciaceae</taxon>
        <taxon>Aureobasidium</taxon>
    </lineage>
</organism>
<comment type="caution">
    <text evidence="1">The sequence shown here is derived from an EMBL/GenBank/DDBJ whole genome shotgun (WGS) entry which is preliminary data.</text>
</comment>
<protein>
    <recommendedName>
        <fullName evidence="3">Effector 5</fullName>
    </recommendedName>
</protein>
<dbReference type="Proteomes" id="UP000310421">
    <property type="component" value="Unassembled WGS sequence"/>
</dbReference>
<name>A0A4S8YTG0_AURPU</name>
<gene>
    <name evidence="1" type="ORF">D6D20_09932</name>
</gene>
<reference evidence="1 2" key="1">
    <citation type="submission" date="2018-10" db="EMBL/GenBank/DDBJ databases">
        <title>Fifty Aureobasidium pullulans genomes reveal a recombining polyextremotolerant generalist.</title>
        <authorList>
            <person name="Gostincar C."/>
            <person name="Turk M."/>
            <person name="Zajc J."/>
            <person name="Gunde-Cimerman N."/>
        </authorList>
    </citation>
    <scope>NUCLEOTIDE SEQUENCE [LARGE SCALE GENOMIC DNA]</scope>
    <source>
        <strain evidence="1 2">EXF-10751</strain>
    </source>
</reference>
<dbReference type="EMBL" id="QZAN01000226">
    <property type="protein sequence ID" value="THW54817.1"/>
    <property type="molecule type" value="Genomic_DNA"/>
</dbReference>
<evidence type="ECO:0000313" key="2">
    <source>
        <dbReference type="Proteomes" id="UP000310421"/>
    </source>
</evidence>
<evidence type="ECO:0008006" key="3">
    <source>
        <dbReference type="Google" id="ProtNLM"/>
    </source>
</evidence>
<dbReference type="Pfam" id="PF25312">
    <property type="entry name" value="Allergen_Asp_f_4"/>
    <property type="match status" value="1"/>
</dbReference>